<protein>
    <submittedName>
        <fullName evidence="2">Uncharacterized protein</fullName>
    </submittedName>
</protein>
<proteinExistence type="predicted"/>
<reference evidence="2 3" key="2">
    <citation type="journal article" date="2020" name="Int. J. Syst. Evol. Microbiol.">
        <title>Sulfuracidifex tepidarius gen. nov., sp. nov. and transfer of Sulfolobus metallicus Huber and Stetter 1992 to the genus Sulfuracidifex as Sulfuracidifex metallicus comb. nov.</title>
        <authorList>
            <person name="Itoh T."/>
            <person name="Miura T."/>
            <person name="Sakai H.D."/>
            <person name="Kato S."/>
            <person name="Ohkuma M."/>
            <person name="Takashina T."/>
        </authorList>
    </citation>
    <scope>NUCLEOTIDE SEQUENCE</scope>
    <source>
        <strain evidence="1 3">IC-006</strain>
        <strain evidence="2">IC-007</strain>
    </source>
</reference>
<gene>
    <name evidence="1" type="ORF">IC006_1388</name>
    <name evidence="2" type="ORF">IC007_1363</name>
</gene>
<evidence type="ECO:0000313" key="3">
    <source>
        <dbReference type="Proteomes" id="UP000322983"/>
    </source>
</evidence>
<organism evidence="2 4">
    <name type="scientific">Sulfuracidifex tepidarius</name>
    <dbReference type="NCBI Taxonomy" id="1294262"/>
    <lineage>
        <taxon>Archaea</taxon>
        <taxon>Thermoproteota</taxon>
        <taxon>Thermoprotei</taxon>
        <taxon>Sulfolobales</taxon>
        <taxon>Sulfolobaceae</taxon>
        <taxon>Sulfuracidifex</taxon>
    </lineage>
</organism>
<accession>A0A510E2W2</accession>
<dbReference type="EMBL" id="AP018929">
    <property type="protein sequence ID" value="BBG24087.1"/>
    <property type="molecule type" value="Genomic_DNA"/>
</dbReference>
<dbReference type="OrthoDB" id="43309at2157"/>
<evidence type="ECO:0000313" key="1">
    <source>
        <dbReference type="EMBL" id="BBG24087.1"/>
    </source>
</evidence>
<dbReference type="RefSeq" id="WP_054845711.1">
    <property type="nucleotide sequence ID" value="NZ_AP018929.1"/>
</dbReference>
<evidence type="ECO:0000313" key="4">
    <source>
        <dbReference type="Proteomes" id="UP000325030"/>
    </source>
</evidence>
<dbReference type="EMBL" id="AP018930">
    <property type="protein sequence ID" value="BBG26842.1"/>
    <property type="molecule type" value="Genomic_DNA"/>
</dbReference>
<dbReference type="KEGG" id="step:IC006_1388"/>
<reference evidence="4" key="1">
    <citation type="submission" date="2018-09" db="EMBL/GenBank/DDBJ databases">
        <title>Complete Genome Sequencing of Sulfolobus sp. JCM 16834.</title>
        <authorList>
            <person name="Kato S."/>
            <person name="Itoh T."/>
            <person name="Ohkuma M."/>
        </authorList>
    </citation>
    <scope>NUCLEOTIDE SEQUENCE [LARGE SCALE GENOMIC DNA]</scope>
    <source>
        <strain evidence="4">IC-007</strain>
    </source>
</reference>
<dbReference type="Proteomes" id="UP000322983">
    <property type="component" value="Chromosome"/>
</dbReference>
<dbReference type="STRING" id="1294262.GCA_001316085_01372"/>
<keyword evidence="3" id="KW-1185">Reference proteome</keyword>
<sequence length="139" mass="14977">MYKVSFKVQGSPGNLLKELKNSGFIPVYFRNNNGIENYVALIRSDDLNEVREAILDFALLAKRRGKFGGRDFATIFKVDDKLMGKAFGTTIGGLLGLKFAGIPGLLLGALGGLLAGEIMDVQLGEKVVGVEQWPVSLTG</sequence>
<name>A0A510E2W2_9CREN</name>
<dbReference type="GeneID" id="41717706"/>
<dbReference type="AlphaFoldDB" id="A0A510E2W2"/>
<dbReference type="Proteomes" id="UP000325030">
    <property type="component" value="Chromosome"/>
</dbReference>
<accession>A0A510DV76</accession>
<evidence type="ECO:0000313" key="2">
    <source>
        <dbReference type="EMBL" id="BBG26842.1"/>
    </source>
</evidence>